<dbReference type="PANTHER" id="PTHR45663">
    <property type="entry name" value="GEO12009P1"/>
    <property type="match status" value="1"/>
</dbReference>
<evidence type="ECO:0000313" key="9">
    <source>
        <dbReference type="Proteomes" id="UP000069850"/>
    </source>
</evidence>
<evidence type="ECO:0000256" key="6">
    <source>
        <dbReference type="PIRSR" id="PIRSR000077-4"/>
    </source>
</evidence>
<dbReference type="PROSITE" id="PS00194">
    <property type="entry name" value="THIOREDOXIN_1"/>
    <property type="match status" value="1"/>
</dbReference>
<feature type="domain" description="Thioredoxin" evidence="7">
    <location>
        <begin position="1"/>
        <end position="99"/>
    </location>
</feature>
<evidence type="ECO:0000313" key="8">
    <source>
        <dbReference type="EMBL" id="CVK33723.1"/>
    </source>
</evidence>
<accession>A0A0X3BNW9</accession>
<dbReference type="PRINTS" id="PR00421">
    <property type="entry name" value="THIOREDOXIN"/>
</dbReference>
<evidence type="ECO:0000259" key="7">
    <source>
        <dbReference type="PROSITE" id="PS51352"/>
    </source>
</evidence>
<dbReference type="EMBL" id="LT158599">
    <property type="protein sequence ID" value="CVK33723.1"/>
    <property type="molecule type" value="Genomic_DNA"/>
</dbReference>
<keyword evidence="4 6" id="KW-0676">Redox-active center</keyword>
<proteinExistence type="predicted"/>
<dbReference type="Gene3D" id="3.40.30.10">
    <property type="entry name" value="Glutaredoxin"/>
    <property type="match status" value="1"/>
</dbReference>
<dbReference type="Pfam" id="PF00085">
    <property type="entry name" value="Thioredoxin"/>
    <property type="match status" value="1"/>
</dbReference>
<feature type="site" description="Deprotonates C-terminal active site Cys" evidence="5">
    <location>
        <position position="13"/>
    </location>
</feature>
<protein>
    <submittedName>
        <fullName evidence="8">Thioredoxin</fullName>
    </submittedName>
</protein>
<keyword evidence="1" id="KW-0813">Transport</keyword>
<dbReference type="InterPro" id="IPR017937">
    <property type="entry name" value="Thioredoxin_CS"/>
</dbReference>
<dbReference type="GO" id="GO:0015035">
    <property type="term" value="F:protein-disulfide reductase activity"/>
    <property type="evidence" value="ECO:0007669"/>
    <property type="project" value="InterPro"/>
</dbReference>
<evidence type="ECO:0000256" key="1">
    <source>
        <dbReference type="ARBA" id="ARBA00022448"/>
    </source>
</evidence>
<dbReference type="PROSITE" id="PS51352">
    <property type="entry name" value="THIOREDOXIN_2"/>
    <property type="match status" value="1"/>
</dbReference>
<feature type="active site" description="Nucleophile" evidence="5">
    <location>
        <position position="22"/>
    </location>
</feature>
<dbReference type="InterPro" id="IPR036249">
    <property type="entry name" value="Thioredoxin-like_sf"/>
</dbReference>
<dbReference type="InterPro" id="IPR013766">
    <property type="entry name" value="Thioredoxin_domain"/>
</dbReference>
<sequence>MGLQPMGKPVLMDFYAEWCGPCHQQSPIIDKLKQKMGDKVEIRKIDVGIDSEQTRQYAAKYDIQFVPTLVIEKDGALIRKLVGVQSLETLESILKPLVGQ</sequence>
<feature type="disulfide bond" description="Redox-active" evidence="6">
    <location>
        <begin position="19"/>
        <end position="22"/>
    </location>
</feature>
<evidence type="ECO:0000256" key="5">
    <source>
        <dbReference type="PIRSR" id="PIRSR000077-1"/>
    </source>
</evidence>
<organism evidence="8 9">
    <name type="scientific">Methanoculleus bourgensis</name>
    <dbReference type="NCBI Taxonomy" id="83986"/>
    <lineage>
        <taxon>Archaea</taxon>
        <taxon>Methanobacteriati</taxon>
        <taxon>Methanobacteriota</taxon>
        <taxon>Stenosarchaea group</taxon>
        <taxon>Methanomicrobia</taxon>
        <taxon>Methanomicrobiales</taxon>
        <taxon>Methanomicrobiaceae</taxon>
        <taxon>Methanoculleus</taxon>
    </lineage>
</organism>
<keyword evidence="2" id="KW-0249">Electron transport</keyword>
<dbReference type="PIRSF" id="PIRSF000077">
    <property type="entry name" value="Thioredoxin"/>
    <property type="match status" value="1"/>
</dbReference>
<reference evidence="8 9" key="1">
    <citation type="submission" date="2016-01" db="EMBL/GenBank/DDBJ databases">
        <authorList>
            <person name="Manzoor S."/>
        </authorList>
    </citation>
    <scope>NUCLEOTIDE SEQUENCE [LARGE SCALE GENOMIC DNA]</scope>
    <source>
        <strain evidence="8">Methanoculleus sp MAB1</strain>
    </source>
</reference>
<gene>
    <name evidence="8" type="primary">trxA</name>
    <name evidence="8" type="ORF">MMAB1_2510</name>
</gene>
<evidence type="ECO:0000256" key="2">
    <source>
        <dbReference type="ARBA" id="ARBA00022982"/>
    </source>
</evidence>
<name>A0A0X3BNW9_9EURY</name>
<dbReference type="AlphaFoldDB" id="A0A0X3BNW9"/>
<feature type="site" description="Contributes to redox potential value" evidence="5">
    <location>
        <position position="21"/>
    </location>
</feature>
<dbReference type="InterPro" id="IPR005746">
    <property type="entry name" value="Thioredoxin"/>
</dbReference>
<feature type="site" description="Contributes to redox potential value" evidence="5">
    <location>
        <position position="20"/>
    </location>
</feature>
<dbReference type="SUPFAM" id="SSF52833">
    <property type="entry name" value="Thioredoxin-like"/>
    <property type="match status" value="1"/>
</dbReference>
<dbReference type="KEGG" id="mema:MMAB1_2510"/>
<dbReference type="Proteomes" id="UP000069850">
    <property type="component" value="Chromosome 1"/>
</dbReference>
<feature type="active site" description="Nucleophile" evidence="5">
    <location>
        <position position="19"/>
    </location>
</feature>
<keyword evidence="3 6" id="KW-1015">Disulfide bond</keyword>
<evidence type="ECO:0000256" key="3">
    <source>
        <dbReference type="ARBA" id="ARBA00023157"/>
    </source>
</evidence>
<dbReference type="PANTHER" id="PTHR45663:SF11">
    <property type="entry name" value="GEO12009P1"/>
    <property type="match status" value="1"/>
</dbReference>
<dbReference type="GO" id="GO:0005737">
    <property type="term" value="C:cytoplasm"/>
    <property type="evidence" value="ECO:0007669"/>
    <property type="project" value="TreeGrafter"/>
</dbReference>
<evidence type="ECO:0000256" key="4">
    <source>
        <dbReference type="ARBA" id="ARBA00023284"/>
    </source>
</evidence>
<dbReference type="CDD" id="cd02947">
    <property type="entry name" value="TRX_family"/>
    <property type="match status" value="1"/>
</dbReference>